<comment type="caution">
    <text evidence="1">The sequence shown here is derived from an EMBL/GenBank/DDBJ whole genome shotgun (WGS) entry which is preliminary data.</text>
</comment>
<dbReference type="Proteomes" id="UP001307168">
    <property type="component" value="Unassembled WGS sequence"/>
</dbReference>
<organism evidence="1 2">
    <name type="scientific">Peribacillus castrilensis</name>
    <dbReference type="NCBI Taxonomy" id="2897690"/>
    <lineage>
        <taxon>Bacteria</taxon>
        <taxon>Bacillati</taxon>
        <taxon>Bacillota</taxon>
        <taxon>Bacilli</taxon>
        <taxon>Bacillales</taxon>
        <taxon>Bacillaceae</taxon>
        <taxon>Peribacillus</taxon>
    </lineage>
</organism>
<name>A0AAW9NBF2_9BACI</name>
<dbReference type="AlphaFoldDB" id="A0AAW9NBF2"/>
<proteinExistence type="predicted"/>
<sequence length="124" mass="13769">MGFTQIEQRLTTDIGLAISEQTTLRTQIQTSETQYSTNTTQIAMLERMKAELELDVSIQADAAKSALAVKYGDKINVLKADNDALVATNKTRYQNLEDAIKKEKDLRESLVNARNAFARGSISN</sequence>
<reference evidence="1 2" key="1">
    <citation type="submission" date="2023-03" db="EMBL/GenBank/DDBJ databases">
        <title>Bacillus Genome Sequencing.</title>
        <authorList>
            <person name="Dunlap C."/>
        </authorList>
    </citation>
    <scope>NUCLEOTIDE SEQUENCE [LARGE SCALE GENOMIC DNA]</scope>
    <source>
        <strain evidence="1 2">B-41290</strain>
    </source>
</reference>
<gene>
    <name evidence="1" type="ORF">P4706_12605</name>
</gene>
<protein>
    <submittedName>
        <fullName evidence="1">Uncharacterized protein</fullName>
    </submittedName>
</protein>
<dbReference type="EMBL" id="JARNBH010000012">
    <property type="protein sequence ID" value="MEC0273890.1"/>
    <property type="molecule type" value="Genomic_DNA"/>
</dbReference>
<dbReference type="RefSeq" id="WP_367406965.1">
    <property type="nucleotide sequence ID" value="NZ_JARNBH010000012.1"/>
</dbReference>
<keyword evidence="2" id="KW-1185">Reference proteome</keyword>
<evidence type="ECO:0000313" key="2">
    <source>
        <dbReference type="Proteomes" id="UP001307168"/>
    </source>
</evidence>
<evidence type="ECO:0000313" key="1">
    <source>
        <dbReference type="EMBL" id="MEC0273890.1"/>
    </source>
</evidence>
<accession>A0AAW9NBF2</accession>